<name>E0XWL0_9PROT</name>
<sequence>MDSKNVLMAIVLSTLVLVFWATFFEPPPVERQIAEDQVTKSEELSSPSIEKVELSKKIARDDTIDSVARVKIENNNIKGSISLQGAIIDDIIFKNYKESLESDQKVIFLNPKSSDEGYYIETGWASNSNEKLKLPLDNTIWKVKGNKVLTPNKPIVLEWDNNEGLIFTKKIELDDKYLFKISQGIKNTSNKSYEFFPYAQITRNYKPDVIPIYILHEGFIGMFDDELKEEDYEDVEDEKFIINSSKGWLGITDKYWLTAIVPEKGKKFKSEFLSIDGKYKANFIIKEATVLSSNASITNEINAFVMAKEVAVIDDYAEKLGIEKFDLTIDWGWFYFITKPLFFVIEYFFKLTGNFGVAIIILTALVRIVFFPLANYSFRSMAKMKILQPEMIRLKELHKDDKTKLQQEMMALYKREKVNPVSGCLPVLIQIPFFFAVYKMLYVTIEMRQQPFFGWIQDLSARDPTSIFNLFGLIPWDPPTFLMIGVWPILMGLTMFLQQKLNPTPPDPMQAKIFMFLPIFLTIILAPFPSGLVVYWTVSNVLTMAQQWVIIRGTKVKTVR</sequence>
<dbReference type="PRINTS" id="PR00701">
    <property type="entry name" value="60KDINNERMP"/>
</dbReference>
<comment type="subunit">
    <text evidence="13">Interacts with the Sec translocase complex via SecD. Specifically interacts with transmembrane segments of nascent integral membrane proteins during membrane integration.</text>
</comment>
<dbReference type="Pfam" id="PF14849">
    <property type="entry name" value="YidC_periplas"/>
    <property type="match status" value="1"/>
</dbReference>
<evidence type="ECO:0000256" key="4">
    <source>
        <dbReference type="ARBA" id="ARBA00022448"/>
    </source>
</evidence>
<dbReference type="PANTHER" id="PTHR12428">
    <property type="entry name" value="OXA1"/>
    <property type="match status" value="1"/>
</dbReference>
<dbReference type="PANTHER" id="PTHR12428:SF65">
    <property type="entry name" value="CYTOCHROME C OXIDASE ASSEMBLY PROTEIN COX18, MITOCHONDRIAL"/>
    <property type="match status" value="1"/>
</dbReference>
<evidence type="ECO:0000256" key="13">
    <source>
        <dbReference type="HAMAP-Rule" id="MF_01810"/>
    </source>
</evidence>
<keyword evidence="8 13" id="KW-1133">Transmembrane helix</keyword>
<comment type="subcellular location">
    <subcellularLocation>
        <location evidence="1">Cell inner membrane</location>
        <topology evidence="1">Multi-pass membrane protein</topology>
    </subcellularLocation>
    <subcellularLocation>
        <location evidence="13">Cell membrane</location>
        <topology evidence="13">Multi-pass membrane protein</topology>
    </subcellularLocation>
</comment>
<feature type="domain" description="Membrane insertase YidC/Oxa/ALB C-terminal" evidence="14">
    <location>
        <begin position="355"/>
        <end position="551"/>
    </location>
</feature>
<dbReference type="HAMAP" id="MF_01810">
    <property type="entry name" value="YidC_type1"/>
    <property type="match status" value="1"/>
</dbReference>
<dbReference type="GO" id="GO:0032977">
    <property type="term" value="F:membrane insertase activity"/>
    <property type="evidence" value="ECO:0007669"/>
    <property type="project" value="InterPro"/>
</dbReference>
<keyword evidence="10 13" id="KW-0143">Chaperone</keyword>
<evidence type="ECO:0000259" key="15">
    <source>
        <dbReference type="Pfam" id="PF14849"/>
    </source>
</evidence>
<dbReference type="NCBIfam" id="TIGR03592">
    <property type="entry name" value="yidC_oxa1_cterm"/>
    <property type="match status" value="1"/>
</dbReference>
<dbReference type="NCBIfam" id="NF002353">
    <property type="entry name" value="PRK01318.1-4"/>
    <property type="match status" value="1"/>
</dbReference>
<evidence type="ECO:0000256" key="11">
    <source>
        <dbReference type="ARBA" id="ARBA00033245"/>
    </source>
</evidence>
<evidence type="ECO:0000256" key="10">
    <source>
        <dbReference type="ARBA" id="ARBA00023186"/>
    </source>
</evidence>
<dbReference type="GO" id="GO:0015031">
    <property type="term" value="P:protein transport"/>
    <property type="evidence" value="ECO:0007669"/>
    <property type="project" value="UniProtKB-KW"/>
</dbReference>
<dbReference type="AlphaFoldDB" id="E0XWL0"/>
<evidence type="ECO:0000256" key="3">
    <source>
        <dbReference type="ARBA" id="ARBA00015325"/>
    </source>
</evidence>
<reference evidence="16" key="1">
    <citation type="journal article" date="2011" name="Environ. Microbiol.">
        <title>Time-series analyses of Monterey Bay coastal microbial picoplankton using a 'genome proxy' microarray.</title>
        <authorList>
            <person name="Rich V.I."/>
            <person name="Pham V.D."/>
            <person name="Eppley J."/>
            <person name="Shi Y."/>
            <person name="DeLong E.F."/>
        </authorList>
    </citation>
    <scope>NUCLEOTIDE SEQUENCE</scope>
</reference>
<dbReference type="GO" id="GO:0051205">
    <property type="term" value="P:protein insertion into membrane"/>
    <property type="evidence" value="ECO:0007669"/>
    <property type="project" value="TreeGrafter"/>
</dbReference>
<dbReference type="Pfam" id="PF02096">
    <property type="entry name" value="60KD_IMP"/>
    <property type="match status" value="1"/>
</dbReference>
<accession>E0XWL0</accession>
<dbReference type="EMBL" id="GU474900">
    <property type="protein sequence ID" value="ADI18801.1"/>
    <property type="molecule type" value="Genomic_DNA"/>
</dbReference>
<feature type="transmembrane region" description="Helical" evidence="13">
    <location>
        <begin position="355"/>
        <end position="378"/>
    </location>
</feature>
<evidence type="ECO:0000259" key="14">
    <source>
        <dbReference type="Pfam" id="PF02096"/>
    </source>
</evidence>
<feature type="transmembrane region" description="Helical" evidence="13">
    <location>
        <begin position="480"/>
        <end position="497"/>
    </location>
</feature>
<dbReference type="InterPro" id="IPR038221">
    <property type="entry name" value="YidC_periplasmic_sf"/>
</dbReference>
<keyword evidence="9 13" id="KW-0472">Membrane</keyword>
<keyword evidence="5 13" id="KW-1003">Cell membrane</keyword>
<evidence type="ECO:0000256" key="7">
    <source>
        <dbReference type="ARBA" id="ARBA00022927"/>
    </source>
</evidence>
<dbReference type="GO" id="GO:0005886">
    <property type="term" value="C:plasma membrane"/>
    <property type="evidence" value="ECO:0007669"/>
    <property type="project" value="UniProtKB-SubCell"/>
</dbReference>
<evidence type="ECO:0000313" key="16">
    <source>
        <dbReference type="EMBL" id="ADI18801.1"/>
    </source>
</evidence>
<evidence type="ECO:0000256" key="8">
    <source>
        <dbReference type="ARBA" id="ARBA00022989"/>
    </source>
</evidence>
<dbReference type="Gene3D" id="2.70.98.90">
    <property type="match status" value="1"/>
</dbReference>
<feature type="domain" description="Membrane insertase YidC N-terminal" evidence="15">
    <location>
        <begin position="69"/>
        <end position="343"/>
    </location>
</feature>
<evidence type="ECO:0000256" key="5">
    <source>
        <dbReference type="ARBA" id="ARBA00022475"/>
    </source>
</evidence>
<dbReference type="InterPro" id="IPR028053">
    <property type="entry name" value="Membr_insert_YidC_N"/>
</dbReference>
<dbReference type="CDD" id="cd20070">
    <property type="entry name" value="5TM_YidC_Alb3"/>
    <property type="match status" value="1"/>
</dbReference>
<dbReference type="NCBIfam" id="TIGR03593">
    <property type="entry name" value="yidC_nterm"/>
    <property type="match status" value="1"/>
</dbReference>
<gene>
    <name evidence="13" type="primary">yidC</name>
</gene>
<organism evidence="16">
    <name type="scientific">uncultured SAR11 cluster bacterium HF4000_37C10</name>
    <dbReference type="NCBI Taxonomy" id="710727"/>
    <lineage>
        <taxon>Bacteria</taxon>
        <taxon>Pseudomonadati</taxon>
        <taxon>Pseudomonadota</taxon>
        <taxon>Alphaproteobacteria</taxon>
        <taxon>Candidatus Pelagibacterales</taxon>
        <taxon>environmental samples</taxon>
    </lineage>
</organism>
<dbReference type="InterPro" id="IPR019998">
    <property type="entry name" value="Membr_insert_YidC"/>
</dbReference>
<evidence type="ECO:0000256" key="12">
    <source>
        <dbReference type="ARBA" id="ARBA00033342"/>
    </source>
</evidence>
<keyword evidence="6 13" id="KW-0812">Transmembrane</keyword>
<evidence type="ECO:0000256" key="2">
    <source>
        <dbReference type="ARBA" id="ARBA00010527"/>
    </source>
</evidence>
<feature type="transmembrane region" description="Helical" evidence="13">
    <location>
        <begin position="509"/>
        <end position="528"/>
    </location>
</feature>
<dbReference type="InterPro" id="IPR047196">
    <property type="entry name" value="YidC_ALB_C"/>
</dbReference>
<evidence type="ECO:0000256" key="1">
    <source>
        <dbReference type="ARBA" id="ARBA00004429"/>
    </source>
</evidence>
<feature type="transmembrane region" description="Helical" evidence="13">
    <location>
        <begin position="6"/>
        <end position="24"/>
    </location>
</feature>
<evidence type="ECO:0000256" key="6">
    <source>
        <dbReference type="ARBA" id="ARBA00022692"/>
    </source>
</evidence>
<keyword evidence="7 13" id="KW-0653">Protein transport</keyword>
<dbReference type="InterPro" id="IPR001708">
    <property type="entry name" value="YidC/ALB3/OXA1/COX18"/>
</dbReference>
<proteinExistence type="inferred from homology"/>
<comment type="function">
    <text evidence="13">Required for the insertion and/or proper folding and/or complex formation of integral membrane proteins into the membrane. Involved in integration of membrane proteins that insert both dependently and independently of the Sec translocase complex, as well as at least some lipoproteins. Aids folding of multispanning membrane proteins.</text>
</comment>
<evidence type="ECO:0000256" key="9">
    <source>
        <dbReference type="ARBA" id="ARBA00023136"/>
    </source>
</evidence>
<keyword evidence="4 13" id="KW-0813">Transport</keyword>
<dbReference type="InterPro" id="IPR028055">
    <property type="entry name" value="YidC/Oxa/ALB_C"/>
</dbReference>
<protein>
    <recommendedName>
        <fullName evidence="3 13">Membrane protein insertase YidC</fullName>
    </recommendedName>
    <alternativeName>
        <fullName evidence="12 13">Foldase YidC</fullName>
    </alternativeName>
    <alternativeName>
        <fullName evidence="11 13">Membrane integrase YidC</fullName>
    </alternativeName>
    <alternativeName>
        <fullName evidence="13">Membrane protein YidC</fullName>
    </alternativeName>
</protein>
<dbReference type="PRINTS" id="PR01900">
    <property type="entry name" value="YIDCPROTEIN"/>
</dbReference>
<feature type="transmembrane region" description="Helical" evidence="13">
    <location>
        <begin position="418"/>
        <end position="438"/>
    </location>
</feature>
<comment type="similarity">
    <text evidence="2 13">Belongs to the OXA1/ALB3/YidC family. Type 1 subfamily.</text>
</comment>
<dbReference type="CDD" id="cd19961">
    <property type="entry name" value="EcYidC-like_peri"/>
    <property type="match status" value="1"/>
</dbReference>